<organism evidence="1 2">
    <name type="scientific">Thermoflavimicrobium dichotomicum</name>
    <dbReference type="NCBI Taxonomy" id="46223"/>
    <lineage>
        <taxon>Bacteria</taxon>
        <taxon>Bacillati</taxon>
        <taxon>Bacillota</taxon>
        <taxon>Bacilli</taxon>
        <taxon>Bacillales</taxon>
        <taxon>Thermoactinomycetaceae</taxon>
        <taxon>Thermoflavimicrobium</taxon>
    </lineage>
</organism>
<reference evidence="1 2" key="1">
    <citation type="submission" date="2016-10" db="EMBL/GenBank/DDBJ databases">
        <authorList>
            <person name="de Groot N.N."/>
        </authorList>
    </citation>
    <scope>NUCLEOTIDE SEQUENCE [LARGE SCALE GENOMIC DNA]</scope>
    <source>
        <strain evidence="1 2">DSM 44778</strain>
    </source>
</reference>
<name>A0A1I3KJV8_9BACL</name>
<dbReference type="STRING" id="46223.SAMN05421852_101489"/>
<dbReference type="EMBL" id="FORR01000001">
    <property type="protein sequence ID" value="SFI72756.1"/>
    <property type="molecule type" value="Genomic_DNA"/>
</dbReference>
<proteinExistence type="predicted"/>
<dbReference type="Proteomes" id="UP000199545">
    <property type="component" value="Unassembled WGS sequence"/>
</dbReference>
<protein>
    <submittedName>
        <fullName evidence="1">Uncharacterized protein</fullName>
    </submittedName>
</protein>
<evidence type="ECO:0000313" key="1">
    <source>
        <dbReference type="EMBL" id="SFI72756.1"/>
    </source>
</evidence>
<accession>A0A1I3KJV8</accession>
<keyword evidence="2" id="KW-1185">Reference proteome</keyword>
<sequence>MISLLTKFRYMPGLSTIREMKKCSVFYQAEGWVTYGVTGRHGGTNPSRPREKRIHISSLVPLIIVCRERVVCDMMQYESTVRGFCKINR</sequence>
<dbReference type="AlphaFoldDB" id="A0A1I3KJV8"/>
<gene>
    <name evidence="1" type="ORF">SAMN05421852_101489</name>
</gene>
<evidence type="ECO:0000313" key="2">
    <source>
        <dbReference type="Proteomes" id="UP000199545"/>
    </source>
</evidence>